<dbReference type="EMBL" id="SRRP01000001">
    <property type="protein sequence ID" value="TGN92689.1"/>
    <property type="molecule type" value="Genomic_DNA"/>
</dbReference>
<comment type="function">
    <text evidence="11">Required for polymorphic O-glycosylation of the serine-rich repeat protein in this bacteria. Catalyzes the first step in glycosylation by transferring N-acetylglucosamine from UDP-GlcNAc to serine residues in the substrate protein. Part of the accessory SecA2/SecY2 system specifically required to export serine-rich repeat cell wall proteins usually encoded upstream in the same operon.</text>
</comment>
<dbReference type="Gene3D" id="3.40.50.2000">
    <property type="entry name" value="Glycogen Phosphorylase B"/>
    <property type="match status" value="2"/>
</dbReference>
<comment type="subunit">
    <text evidence="11">Forms a heterotetramer with 2 subunits each of GtfA and GtfB. Part of the accessory SecA2/SecY2 protein translocation apparatus.</text>
</comment>
<sequence length="504" mass="58186">MTVYNINLGIGWASSGVEYAQAYRAKLLRNIQQPAKFVFMDMILADNIQHLTENIGFKNDEIIWLYTHFTDIKIAPTTYTVDQVLAGFDGHPTREEKDGKVKRFFYEDQDSFLTCYLRSQDSPYVERCEYVSRGILVRKDYFSYTRYCTEYFIPKNNQANLIERRFYNEDGSVAYSMQMADGREIYRFPDRYLLGRQELIRYFMQSLNLTKQDIVILDRETNIGQPIFEEAQKARLGVVVHAEHYSVNSTDEQYILWNNYYDYQFTNADKVDFFIVATDRQKEVLAAQFEKYTNHSPAIYTIPVGSLASLPRTDQRKPFSMITASRLATEKHIDWLVRAVVRAKEEILELSFDIYGKGGEEGKLRSLIEELGAGDYIHLKGHADLAEIYKNYEVYLSASTSEGFGLTLMEAIGSGLPIIGFDVPYGNQTFVKEGENGYLIPNLADQVVDRIASSFADKIINIYKNQDIKALRQASYARAEDFLTSRVEEAWSQLIEEVTHVEFI</sequence>
<keyword evidence="7 11" id="KW-0808">Transferase</keyword>
<evidence type="ECO:0000256" key="3">
    <source>
        <dbReference type="ARBA" id="ARBA00009481"/>
    </source>
</evidence>
<keyword evidence="6 11" id="KW-0328">Glycosyltransferase</keyword>
<protein>
    <recommendedName>
        <fullName evidence="11">UDP-N-acetylglucosamine--peptide N-acetylglucosaminyltransferase GtfA subunit</fullName>
        <ecNumber evidence="11">2.4.1.-</ecNumber>
    </recommendedName>
    <alternativeName>
        <fullName evidence="11">Glycosyltransferase GtfA</fullName>
    </alternativeName>
</protein>
<evidence type="ECO:0000313" key="14">
    <source>
        <dbReference type="EMBL" id="TGN92689.1"/>
    </source>
</evidence>
<feature type="domain" description="GtfA extended beta-sheet meander" evidence="13">
    <location>
        <begin position="95"/>
        <end position="190"/>
    </location>
</feature>
<dbReference type="GO" id="GO:0005737">
    <property type="term" value="C:cytoplasm"/>
    <property type="evidence" value="ECO:0007669"/>
    <property type="project" value="UniProtKB-SubCell"/>
</dbReference>
<keyword evidence="4 11" id="KW-1003">Cell membrane</keyword>
<evidence type="ECO:0000256" key="8">
    <source>
        <dbReference type="ARBA" id="ARBA00022741"/>
    </source>
</evidence>
<dbReference type="GO" id="GO:0016757">
    <property type="term" value="F:glycosyltransferase activity"/>
    <property type="evidence" value="ECO:0007669"/>
    <property type="project" value="UniProtKB-UniRule"/>
</dbReference>
<feature type="domain" description="Glycosyl transferase family 1" evidence="12">
    <location>
        <begin position="317"/>
        <end position="458"/>
    </location>
</feature>
<reference evidence="14 15" key="1">
    <citation type="submission" date="2019-04" db="EMBL/GenBank/DDBJ databases">
        <title>Genome sequencing of Streptococcus rubneri DSM 26920(T).</title>
        <authorList>
            <person name="Kook J.-K."/>
            <person name="Park S.-N."/>
            <person name="Lim Y.K."/>
        </authorList>
    </citation>
    <scope>NUCLEOTIDE SEQUENCE [LARGE SCALE GENOMIC DNA]</scope>
    <source>
        <strain evidence="14 15">DSM 26920</strain>
    </source>
</reference>
<dbReference type="InterPro" id="IPR054396">
    <property type="entry name" value="GtfA_EBD"/>
</dbReference>
<name>A0A4Z1DYV2_9STRE</name>
<dbReference type="HAMAP" id="MF_01472">
    <property type="entry name" value="GtfA"/>
    <property type="match status" value="1"/>
</dbReference>
<organism evidence="14 15">
    <name type="scientific">Streptococcus rubneri</name>
    <dbReference type="NCBI Taxonomy" id="1234680"/>
    <lineage>
        <taxon>Bacteria</taxon>
        <taxon>Bacillati</taxon>
        <taxon>Bacillota</taxon>
        <taxon>Bacilli</taxon>
        <taxon>Lactobacillales</taxon>
        <taxon>Streptococcaceae</taxon>
        <taxon>Streptococcus</taxon>
    </lineage>
</organism>
<proteinExistence type="inferred from homology"/>
<dbReference type="GO" id="GO:0000166">
    <property type="term" value="F:nucleotide binding"/>
    <property type="evidence" value="ECO:0007669"/>
    <property type="project" value="UniProtKB-KW"/>
</dbReference>
<gene>
    <name evidence="11 14" type="primary">gtfA</name>
    <name evidence="14" type="ORF">E5S68_07170</name>
</gene>
<evidence type="ECO:0000256" key="9">
    <source>
        <dbReference type="ARBA" id="ARBA00023136"/>
    </source>
</evidence>
<evidence type="ECO:0000259" key="13">
    <source>
        <dbReference type="Pfam" id="PF22145"/>
    </source>
</evidence>
<dbReference type="GO" id="GO:0017122">
    <property type="term" value="C:protein N-acetylglucosaminyltransferase complex"/>
    <property type="evidence" value="ECO:0007669"/>
    <property type="project" value="UniProtKB-UniRule"/>
</dbReference>
<evidence type="ECO:0000256" key="6">
    <source>
        <dbReference type="ARBA" id="ARBA00022676"/>
    </source>
</evidence>
<keyword evidence="5 11" id="KW-0963">Cytoplasm</keyword>
<evidence type="ECO:0000256" key="4">
    <source>
        <dbReference type="ARBA" id="ARBA00022475"/>
    </source>
</evidence>
<evidence type="ECO:0000256" key="11">
    <source>
        <dbReference type="HAMAP-Rule" id="MF_01472"/>
    </source>
</evidence>
<dbReference type="UniPathway" id="UPA00378"/>
<evidence type="ECO:0000256" key="10">
    <source>
        <dbReference type="ARBA" id="ARBA00052053"/>
    </source>
</evidence>
<comment type="subcellular location">
    <subcellularLocation>
        <location evidence="1 11">Cell membrane</location>
        <topology evidence="1 11">Peripheral membrane protein</topology>
    </subcellularLocation>
    <subcellularLocation>
        <location evidence="11">Cytoplasm</location>
    </subcellularLocation>
    <text evidence="11">Cell membrane association requires GtfB.</text>
</comment>
<dbReference type="AlphaFoldDB" id="A0A4Z1DYV2"/>
<evidence type="ECO:0000256" key="5">
    <source>
        <dbReference type="ARBA" id="ARBA00022490"/>
    </source>
</evidence>
<dbReference type="Pfam" id="PF00534">
    <property type="entry name" value="Glycos_transf_1"/>
    <property type="match status" value="1"/>
</dbReference>
<evidence type="ECO:0000256" key="1">
    <source>
        <dbReference type="ARBA" id="ARBA00004202"/>
    </source>
</evidence>
<dbReference type="OrthoDB" id="9765175at2"/>
<dbReference type="InterPro" id="IPR014267">
    <property type="entry name" value="GtfA"/>
</dbReference>
<dbReference type="EC" id="2.4.1.-" evidence="11"/>
<keyword evidence="15" id="KW-1185">Reference proteome</keyword>
<dbReference type="CDD" id="cd04949">
    <property type="entry name" value="GT4_GtfA-like"/>
    <property type="match status" value="1"/>
</dbReference>
<keyword evidence="8 11" id="KW-0547">Nucleotide-binding</keyword>
<dbReference type="RefSeq" id="WP_135782926.1">
    <property type="nucleotide sequence ID" value="NZ_MRXY01000008.1"/>
</dbReference>
<dbReference type="NCBIfam" id="TIGR02918">
    <property type="entry name" value="accessory Sec system glycosyltransferase GtfA"/>
    <property type="match status" value="1"/>
</dbReference>
<dbReference type="Proteomes" id="UP000297986">
    <property type="component" value="Unassembled WGS sequence"/>
</dbReference>
<evidence type="ECO:0000256" key="7">
    <source>
        <dbReference type="ARBA" id="ARBA00022679"/>
    </source>
</evidence>
<comment type="similarity">
    <text evidence="3 11">Belongs to the glycosyltransferase group 1 family. Glycosyltransferase 4 subfamily.</text>
</comment>
<comment type="pathway">
    <text evidence="2 11">Protein modification; protein glycosylation.</text>
</comment>
<dbReference type="Pfam" id="PF22145">
    <property type="entry name" value="GtfA_EBD"/>
    <property type="match status" value="1"/>
</dbReference>
<feature type="binding site" evidence="11">
    <location>
        <begin position="382"/>
        <end position="383"/>
    </location>
    <ligand>
        <name>UDP</name>
        <dbReference type="ChEBI" id="CHEBI:58223"/>
    </ligand>
</feature>
<dbReference type="FunFam" id="3.40.50.2000:FF:000196">
    <property type="entry name" value="UDP-N-acetylglucosamine--peptide N-acetylglucosaminyltransferase GtfA subunit"/>
    <property type="match status" value="1"/>
</dbReference>
<feature type="binding site" evidence="11">
    <location>
        <begin position="16"/>
        <end position="19"/>
    </location>
    <ligand>
        <name>UDP</name>
        <dbReference type="ChEBI" id="CHEBI:58223"/>
    </ligand>
</feature>
<dbReference type="InterPro" id="IPR001296">
    <property type="entry name" value="Glyco_trans_1"/>
</dbReference>
<feature type="binding site" evidence="11">
    <location>
        <begin position="402"/>
        <end position="405"/>
    </location>
    <ligand>
        <name>N-acetyl-D-glucosamine</name>
        <dbReference type="ChEBI" id="CHEBI:506227"/>
    </ligand>
</feature>
<dbReference type="GO" id="GO:0005886">
    <property type="term" value="C:plasma membrane"/>
    <property type="evidence" value="ECO:0007669"/>
    <property type="project" value="UniProtKB-SubCell"/>
</dbReference>
<comment type="caution">
    <text evidence="14">The sequence shown here is derived from an EMBL/GenBank/DDBJ whole genome shotgun (WGS) entry which is preliminary data.</text>
</comment>
<feature type="binding site" evidence="11">
    <location>
        <position position="241"/>
    </location>
    <ligand>
        <name>N-acetyl-D-glucosamine</name>
        <dbReference type="ChEBI" id="CHEBI:506227"/>
    </ligand>
</feature>
<comment type="catalytic activity">
    <reaction evidence="10 11">
        <text>L-seryl-[protein] + UDP-N-acetyl-alpha-D-glucosamine = 3-O-[N-acetyl-alpha-D-glucosaminyl]-L-seryl-[protein] + UDP + H(+)</text>
        <dbReference type="Rhea" id="RHEA:59872"/>
        <dbReference type="Rhea" id="RHEA-COMP:9863"/>
        <dbReference type="Rhea" id="RHEA-COMP:15471"/>
        <dbReference type="ChEBI" id="CHEBI:15378"/>
        <dbReference type="ChEBI" id="CHEBI:29999"/>
        <dbReference type="ChEBI" id="CHEBI:57705"/>
        <dbReference type="ChEBI" id="CHEBI:58223"/>
        <dbReference type="ChEBI" id="CHEBI:143279"/>
    </reaction>
</comment>
<dbReference type="PANTHER" id="PTHR12526">
    <property type="entry name" value="GLYCOSYLTRANSFERASE"/>
    <property type="match status" value="1"/>
</dbReference>
<keyword evidence="9 11" id="KW-0472">Membrane</keyword>
<evidence type="ECO:0000259" key="12">
    <source>
        <dbReference type="Pfam" id="PF00534"/>
    </source>
</evidence>
<evidence type="ECO:0000256" key="2">
    <source>
        <dbReference type="ARBA" id="ARBA00004922"/>
    </source>
</evidence>
<dbReference type="PANTHER" id="PTHR12526:SF629">
    <property type="entry name" value="TEICHURONIC ACID BIOSYNTHESIS GLYCOSYLTRANSFERASE TUAH-RELATED"/>
    <property type="match status" value="1"/>
</dbReference>
<evidence type="ECO:0000313" key="15">
    <source>
        <dbReference type="Proteomes" id="UP000297986"/>
    </source>
</evidence>
<accession>A0A4Z1DYV2</accession>
<dbReference type="SUPFAM" id="SSF53756">
    <property type="entry name" value="UDP-Glycosyltransferase/glycogen phosphorylase"/>
    <property type="match status" value="1"/>
</dbReference>